<dbReference type="EMBL" id="LSMT01000632">
    <property type="protein sequence ID" value="PFX15590.1"/>
    <property type="molecule type" value="Genomic_DNA"/>
</dbReference>
<sequence length="279" mass="31530">MLRRKRNKSDLHGREKVMASKEKQTISVDQDHSKRDSLEEQPSETRSRHVSAAINCLTRCRRKTLVTVVALIVAISVLIAVVLVGKHLTQTHDHNNVIDTEEVSKAGQDIDEDEDDCNNTNGSHNRTCKGEYVRPFQPCKDVNASFAKSNASLNCTVDPCVNYKVLSNADRRSSHITVFNQMSCDVGFWGWYRFVGAAGTRMPDRCIRRNRCNTVLSGWLNDDHPSVEDGEISRTVCFSQHPYGCCRFILEISVINCGSYYVYRFVTPPKCPGRYCSTD</sequence>
<dbReference type="Proteomes" id="UP000225706">
    <property type="component" value="Unassembled WGS sequence"/>
</dbReference>
<evidence type="ECO:0000313" key="6">
    <source>
        <dbReference type="EMBL" id="PFX15590.1"/>
    </source>
</evidence>
<evidence type="ECO:0000259" key="5">
    <source>
        <dbReference type="Pfam" id="PF23283"/>
    </source>
</evidence>
<feature type="region of interest" description="Disordered" evidence="3">
    <location>
        <begin position="1"/>
        <end position="48"/>
    </location>
</feature>
<name>A0A2B4RGI5_STYPI</name>
<keyword evidence="2" id="KW-1015">Disulfide bond</keyword>
<accession>A0A2B4RGI5</accession>
<keyword evidence="4" id="KW-0472">Membrane</keyword>
<evidence type="ECO:0000256" key="1">
    <source>
        <dbReference type="ARBA" id="ARBA00022729"/>
    </source>
</evidence>
<dbReference type="InterPro" id="IPR057774">
    <property type="entry name" value="D8C_UMOD/GP2/OIT3-like"/>
</dbReference>
<gene>
    <name evidence="6" type="primary">Umod</name>
    <name evidence="6" type="ORF">AWC38_SpisGene20185</name>
</gene>
<protein>
    <submittedName>
        <fullName evidence="6">Uromodulin</fullName>
    </submittedName>
</protein>
<evidence type="ECO:0000256" key="3">
    <source>
        <dbReference type="SAM" id="MobiDB-lite"/>
    </source>
</evidence>
<evidence type="ECO:0000256" key="4">
    <source>
        <dbReference type="SAM" id="Phobius"/>
    </source>
</evidence>
<keyword evidence="4" id="KW-0812">Transmembrane</keyword>
<feature type="transmembrane region" description="Helical" evidence="4">
    <location>
        <begin position="65"/>
        <end position="85"/>
    </location>
</feature>
<dbReference type="PANTHER" id="PTHR36191:SF4">
    <property type="entry name" value="VWFD DOMAIN-CONTAINING PROTEIN"/>
    <property type="match status" value="1"/>
</dbReference>
<dbReference type="PANTHER" id="PTHR36191">
    <property type="entry name" value="ENDO/EXONUCLEASE/PHOSPHATASE DOMAIN-CONTAINING PROTEIN-RELATED"/>
    <property type="match status" value="1"/>
</dbReference>
<feature type="domain" description="UMOD/GP2/OIT3-like D8C" evidence="5">
    <location>
        <begin position="194"/>
        <end position="276"/>
    </location>
</feature>
<organism evidence="6 7">
    <name type="scientific">Stylophora pistillata</name>
    <name type="common">Smooth cauliflower coral</name>
    <dbReference type="NCBI Taxonomy" id="50429"/>
    <lineage>
        <taxon>Eukaryota</taxon>
        <taxon>Metazoa</taxon>
        <taxon>Cnidaria</taxon>
        <taxon>Anthozoa</taxon>
        <taxon>Hexacorallia</taxon>
        <taxon>Scleractinia</taxon>
        <taxon>Astrocoeniina</taxon>
        <taxon>Pocilloporidae</taxon>
        <taxon>Stylophora</taxon>
    </lineage>
</organism>
<keyword evidence="1" id="KW-0732">Signal</keyword>
<keyword evidence="7" id="KW-1185">Reference proteome</keyword>
<dbReference type="AlphaFoldDB" id="A0A2B4RGI5"/>
<reference evidence="7" key="1">
    <citation type="journal article" date="2017" name="bioRxiv">
        <title>Comparative analysis of the genomes of Stylophora pistillata and Acropora digitifera provides evidence for extensive differences between species of corals.</title>
        <authorList>
            <person name="Voolstra C.R."/>
            <person name="Li Y."/>
            <person name="Liew Y.J."/>
            <person name="Baumgarten S."/>
            <person name="Zoccola D."/>
            <person name="Flot J.-F."/>
            <person name="Tambutte S."/>
            <person name="Allemand D."/>
            <person name="Aranda M."/>
        </authorList>
    </citation>
    <scope>NUCLEOTIDE SEQUENCE [LARGE SCALE GENOMIC DNA]</scope>
</reference>
<proteinExistence type="predicted"/>
<keyword evidence="4" id="KW-1133">Transmembrane helix</keyword>
<evidence type="ECO:0000313" key="7">
    <source>
        <dbReference type="Proteomes" id="UP000225706"/>
    </source>
</evidence>
<dbReference type="Pfam" id="PF23283">
    <property type="entry name" value="D8C_UMOD"/>
    <property type="match status" value="1"/>
</dbReference>
<comment type="caution">
    <text evidence="6">The sequence shown here is derived from an EMBL/GenBank/DDBJ whole genome shotgun (WGS) entry which is preliminary data.</text>
</comment>
<evidence type="ECO:0000256" key="2">
    <source>
        <dbReference type="ARBA" id="ARBA00023157"/>
    </source>
</evidence>
<feature type="compositionally biased region" description="Basic and acidic residues" evidence="3">
    <location>
        <begin position="8"/>
        <end position="47"/>
    </location>
</feature>
<dbReference type="OrthoDB" id="5945227at2759"/>